<evidence type="ECO:0000259" key="9">
    <source>
        <dbReference type="PROSITE" id="PS50016"/>
    </source>
</evidence>
<feature type="compositionally biased region" description="Basic residues" evidence="8">
    <location>
        <begin position="312"/>
        <end position="339"/>
    </location>
</feature>
<evidence type="ECO:0000256" key="4">
    <source>
        <dbReference type="ARBA" id="ARBA00022833"/>
    </source>
</evidence>
<dbReference type="InterPro" id="IPR011011">
    <property type="entry name" value="Znf_FYVE_PHD"/>
</dbReference>
<dbReference type="InterPro" id="IPR013083">
    <property type="entry name" value="Znf_RING/FYVE/PHD"/>
</dbReference>
<keyword evidence="3 6" id="KW-0863">Zinc-finger</keyword>
<evidence type="ECO:0000256" key="2">
    <source>
        <dbReference type="ARBA" id="ARBA00022723"/>
    </source>
</evidence>
<dbReference type="InterPro" id="IPR019787">
    <property type="entry name" value="Znf_PHD-finger"/>
</dbReference>
<dbReference type="InterPro" id="IPR001965">
    <property type="entry name" value="Znf_PHD"/>
</dbReference>
<dbReference type="Proteomes" id="UP000815677">
    <property type="component" value="Unassembled WGS sequence"/>
</dbReference>
<feature type="domain" description="PHD-type" evidence="9">
    <location>
        <begin position="398"/>
        <end position="449"/>
    </location>
</feature>
<keyword evidence="11" id="KW-1185">Reference proteome</keyword>
<evidence type="ECO:0000256" key="1">
    <source>
        <dbReference type="ARBA" id="ARBA00004123"/>
    </source>
</evidence>
<reference evidence="10" key="1">
    <citation type="submission" date="2014-09" db="EMBL/GenBank/DDBJ databases">
        <title>Genome sequence of the luminous mushroom Mycena chlorophos for searching fungal bioluminescence genes.</title>
        <authorList>
            <person name="Tanaka Y."/>
            <person name="Kasuga D."/>
            <person name="Oba Y."/>
            <person name="Hase S."/>
            <person name="Sato K."/>
            <person name="Oba Y."/>
            <person name="Sakakibara Y."/>
        </authorList>
    </citation>
    <scope>NUCLEOTIDE SEQUENCE</scope>
</reference>
<organism evidence="10 11">
    <name type="scientific">Mycena chlorophos</name>
    <name type="common">Agaric fungus</name>
    <name type="synonym">Agaricus chlorophos</name>
    <dbReference type="NCBI Taxonomy" id="658473"/>
    <lineage>
        <taxon>Eukaryota</taxon>
        <taxon>Fungi</taxon>
        <taxon>Dikarya</taxon>
        <taxon>Basidiomycota</taxon>
        <taxon>Agaricomycotina</taxon>
        <taxon>Agaricomycetes</taxon>
        <taxon>Agaricomycetidae</taxon>
        <taxon>Agaricales</taxon>
        <taxon>Marasmiineae</taxon>
        <taxon>Mycenaceae</taxon>
        <taxon>Mycena</taxon>
    </lineage>
</organism>
<dbReference type="PANTHER" id="PTHR46174">
    <property type="entry name" value="CXXC-TYPE ZINC FINGER PROTEIN 1"/>
    <property type="match status" value="1"/>
</dbReference>
<keyword evidence="5" id="KW-0539">Nucleus</keyword>
<proteinExistence type="predicted"/>
<dbReference type="Pfam" id="PF00628">
    <property type="entry name" value="PHD"/>
    <property type="match status" value="1"/>
</dbReference>
<sequence>MSRRLDISSLLCADDPPERGPDHIVPETVVLAPHLAVRKYGPSHPRPPPSSDAMALDALAQAAALQRVERQPASYSVPRYGTPPPRRFWDTERPGTSPSPQMEPPFKKRRPSDVVSGSMSLRHTGDRSILNPEPTPVFVPQRPSSSSSSSALDATPFGYRGRVIDDRFGPQDTSPHLLPHAPDPIPTQRTEYTVIHLPEREQDDYVPDRKPKKSSGSRAKSKQQPPKDDEAHDWLLGQLPDSRKAPEPTANDKMDVDVDDELLSLVDGPSNIIRLPSADQHPKSVSRHGSPASLPGPSDRASMPPPASTVVAKKKKDPPKAKPKAPAKPRAKPAPKPKPKPSDKAKPSAIQRKSGSAAASASRSRSNSAMPGGSVGPDGSEKPDEEEDEPMPVAEDDKLYCICKTLYDEDRFMIACDQCDEWYHTNCVEMPDLVVELVDQFFCPPCIAKNPQLSLKTTYKQRCRNGLDHPEPDSPKACHKPAQGALSKYCSPECGYNNMKARIDKYTKNGGKKELLWESVKTAQKREAVVITHEDGDDCQRVQPSLGRVEREEASLKAVLDDVLGQRNELQQGMDIILWREQLLDLATERSQTTGQCGWDSRLLFGEEEWAACGDEVLESYEKEDGADGWWCAETDGCERHSGWQALRALELAKEKENKEEALRRLTTRERELRKRIEDVIEPFNRSCQLPASLKPPKIVNGNKKGKKRKQPV</sequence>
<dbReference type="PROSITE" id="PS01359">
    <property type="entry name" value="ZF_PHD_1"/>
    <property type="match status" value="1"/>
</dbReference>
<evidence type="ECO:0000256" key="7">
    <source>
        <dbReference type="SAM" id="Coils"/>
    </source>
</evidence>
<feature type="region of interest" description="Disordered" evidence="8">
    <location>
        <begin position="1"/>
        <end position="24"/>
    </location>
</feature>
<dbReference type="EMBL" id="DF844874">
    <property type="protein sequence ID" value="GAT48688.1"/>
    <property type="molecule type" value="Genomic_DNA"/>
</dbReference>
<evidence type="ECO:0000256" key="6">
    <source>
        <dbReference type="PROSITE-ProRule" id="PRU00146"/>
    </source>
</evidence>
<name>A0ABQ0LC53_MYCCL</name>
<dbReference type="InterPro" id="IPR019786">
    <property type="entry name" value="Zinc_finger_PHD-type_CS"/>
</dbReference>
<dbReference type="PANTHER" id="PTHR46174:SF1">
    <property type="entry name" value="CXXC-TYPE ZINC FINGER PROTEIN 1"/>
    <property type="match status" value="1"/>
</dbReference>
<evidence type="ECO:0000256" key="5">
    <source>
        <dbReference type="ARBA" id="ARBA00023242"/>
    </source>
</evidence>
<dbReference type="SUPFAM" id="SSF57903">
    <property type="entry name" value="FYVE/PHD zinc finger"/>
    <property type="match status" value="1"/>
</dbReference>
<feature type="compositionally biased region" description="Basic and acidic residues" evidence="8">
    <location>
        <begin position="241"/>
        <end position="256"/>
    </location>
</feature>
<gene>
    <name evidence="10" type="ORF">MCHLO_06067</name>
</gene>
<evidence type="ECO:0000256" key="3">
    <source>
        <dbReference type="ARBA" id="ARBA00022771"/>
    </source>
</evidence>
<feature type="region of interest" description="Disordered" evidence="8">
    <location>
        <begin position="689"/>
        <end position="713"/>
    </location>
</feature>
<protein>
    <recommendedName>
        <fullName evidence="9">PHD-type domain-containing protein</fullName>
    </recommendedName>
</protein>
<feature type="compositionally biased region" description="Basic residues" evidence="8">
    <location>
        <begin position="704"/>
        <end position="713"/>
    </location>
</feature>
<comment type="subcellular location">
    <subcellularLocation>
        <location evidence="1">Nucleus</location>
    </subcellularLocation>
</comment>
<dbReference type="Gene3D" id="3.30.40.10">
    <property type="entry name" value="Zinc/RING finger domain, C3HC4 (zinc finger)"/>
    <property type="match status" value="1"/>
</dbReference>
<keyword evidence="7" id="KW-0175">Coiled coil</keyword>
<dbReference type="CDD" id="cd16039">
    <property type="entry name" value="PHD_SPP1"/>
    <property type="match status" value="1"/>
</dbReference>
<dbReference type="PROSITE" id="PS50016">
    <property type="entry name" value="ZF_PHD_2"/>
    <property type="match status" value="1"/>
</dbReference>
<feature type="coiled-coil region" evidence="7">
    <location>
        <begin position="649"/>
        <end position="676"/>
    </location>
</feature>
<evidence type="ECO:0000313" key="11">
    <source>
        <dbReference type="Proteomes" id="UP000815677"/>
    </source>
</evidence>
<accession>A0ABQ0LC53</accession>
<feature type="region of interest" description="Disordered" evidence="8">
    <location>
        <begin position="65"/>
        <end position="392"/>
    </location>
</feature>
<evidence type="ECO:0000256" key="8">
    <source>
        <dbReference type="SAM" id="MobiDB-lite"/>
    </source>
</evidence>
<dbReference type="InterPro" id="IPR037869">
    <property type="entry name" value="Spp1/CFP1"/>
</dbReference>
<feature type="compositionally biased region" description="Low complexity" evidence="8">
    <location>
        <begin position="354"/>
        <end position="369"/>
    </location>
</feature>
<dbReference type="SMART" id="SM00249">
    <property type="entry name" value="PHD"/>
    <property type="match status" value="1"/>
</dbReference>
<keyword evidence="4" id="KW-0862">Zinc</keyword>
<feature type="compositionally biased region" description="Basic residues" evidence="8">
    <location>
        <begin position="210"/>
        <end position="221"/>
    </location>
</feature>
<keyword evidence="2" id="KW-0479">Metal-binding</keyword>
<evidence type="ECO:0000313" key="10">
    <source>
        <dbReference type="EMBL" id="GAT48688.1"/>
    </source>
</evidence>